<name>A0A165W8P5_9AGAM</name>
<feature type="signal peptide" evidence="1">
    <location>
        <begin position="1"/>
        <end position="20"/>
    </location>
</feature>
<dbReference type="AlphaFoldDB" id="A0A165W8P5"/>
<feature type="chain" id="PRO_5007868388" description="Carbohydrate-binding module family 19 domain-containing protein" evidence="1">
    <location>
        <begin position="21"/>
        <end position="134"/>
    </location>
</feature>
<dbReference type="OrthoDB" id="2362516at2759"/>
<evidence type="ECO:0008006" key="4">
    <source>
        <dbReference type="Google" id="ProtNLM"/>
    </source>
</evidence>
<dbReference type="InParanoid" id="A0A165W8P5"/>
<keyword evidence="1" id="KW-0732">Signal</keyword>
<evidence type="ECO:0000256" key="1">
    <source>
        <dbReference type="SAM" id="SignalP"/>
    </source>
</evidence>
<dbReference type="EMBL" id="KV425551">
    <property type="protein sequence ID" value="KZT30841.1"/>
    <property type="molecule type" value="Genomic_DNA"/>
</dbReference>
<keyword evidence="3" id="KW-1185">Reference proteome</keyword>
<protein>
    <recommendedName>
        <fullName evidence="4">Carbohydrate-binding module family 19 domain-containing protein</fullName>
    </recommendedName>
</protein>
<dbReference type="Proteomes" id="UP000076761">
    <property type="component" value="Unassembled WGS sequence"/>
</dbReference>
<evidence type="ECO:0000313" key="2">
    <source>
        <dbReference type="EMBL" id="KZT30841.1"/>
    </source>
</evidence>
<gene>
    <name evidence="2" type="ORF">NEOLEDRAFT_1052876</name>
</gene>
<evidence type="ECO:0000313" key="3">
    <source>
        <dbReference type="Proteomes" id="UP000076761"/>
    </source>
</evidence>
<organism evidence="2 3">
    <name type="scientific">Neolentinus lepideus HHB14362 ss-1</name>
    <dbReference type="NCBI Taxonomy" id="1314782"/>
    <lineage>
        <taxon>Eukaryota</taxon>
        <taxon>Fungi</taxon>
        <taxon>Dikarya</taxon>
        <taxon>Basidiomycota</taxon>
        <taxon>Agaricomycotina</taxon>
        <taxon>Agaricomycetes</taxon>
        <taxon>Gloeophyllales</taxon>
        <taxon>Gloeophyllaceae</taxon>
        <taxon>Neolentinus</taxon>
    </lineage>
</organism>
<sequence>MAPSFVFALVASVLVGNIIAAPFPFDPRATSTFQKENAIEAQKLNAQFTTLQATDSCTEGDQACVNAAFAQCVSGTWALTRCPTGTSCFALPLVNKQGTSIGCDTESDAAQRIADAGATGGITGIGNSPSGASA</sequence>
<reference evidence="2 3" key="1">
    <citation type="journal article" date="2016" name="Mol. Biol. Evol.">
        <title>Comparative Genomics of Early-Diverging Mushroom-Forming Fungi Provides Insights into the Origins of Lignocellulose Decay Capabilities.</title>
        <authorList>
            <person name="Nagy L.G."/>
            <person name="Riley R."/>
            <person name="Tritt A."/>
            <person name="Adam C."/>
            <person name="Daum C."/>
            <person name="Floudas D."/>
            <person name="Sun H."/>
            <person name="Yadav J.S."/>
            <person name="Pangilinan J."/>
            <person name="Larsson K.H."/>
            <person name="Matsuura K."/>
            <person name="Barry K."/>
            <person name="Labutti K."/>
            <person name="Kuo R."/>
            <person name="Ohm R.A."/>
            <person name="Bhattacharya S.S."/>
            <person name="Shirouzu T."/>
            <person name="Yoshinaga Y."/>
            <person name="Martin F.M."/>
            <person name="Grigoriev I.V."/>
            <person name="Hibbett D.S."/>
        </authorList>
    </citation>
    <scope>NUCLEOTIDE SEQUENCE [LARGE SCALE GENOMIC DNA]</scope>
    <source>
        <strain evidence="2 3">HHB14362 ss-1</strain>
    </source>
</reference>
<proteinExistence type="predicted"/>
<accession>A0A165W8P5</accession>
<feature type="non-terminal residue" evidence="2">
    <location>
        <position position="134"/>
    </location>
</feature>